<name>A0A0A0IIY3_CLOBO</name>
<dbReference type="InterPro" id="IPR027417">
    <property type="entry name" value="P-loop_NTPase"/>
</dbReference>
<feature type="domain" description="CobW/HypB/UreG nucleotide-binding" evidence="1">
    <location>
        <begin position="8"/>
        <end position="177"/>
    </location>
</feature>
<reference evidence="2 3" key="1">
    <citation type="submission" date="2014-01" db="EMBL/GenBank/DDBJ databases">
        <title>Plasmidome dynamics in the species complex Clostridium novyi sensu lato converts strains of independent lineages into distinctly different pathogens.</title>
        <authorList>
            <person name="Skarin H."/>
            <person name="Segerman B."/>
        </authorList>
    </citation>
    <scope>NUCLEOTIDE SEQUENCE [LARGE SCALE GENOMIC DNA]</scope>
    <source>
        <strain evidence="2 3">DC5</strain>
    </source>
</reference>
<evidence type="ECO:0000259" key="1">
    <source>
        <dbReference type="Pfam" id="PF02492"/>
    </source>
</evidence>
<evidence type="ECO:0000313" key="3">
    <source>
        <dbReference type="Proteomes" id="UP000030014"/>
    </source>
</evidence>
<organism evidence="2 3">
    <name type="scientific">Clostridium botulinum C/D str. DC5</name>
    <dbReference type="NCBI Taxonomy" id="1443128"/>
    <lineage>
        <taxon>Bacteria</taxon>
        <taxon>Bacillati</taxon>
        <taxon>Bacillota</taxon>
        <taxon>Clostridia</taxon>
        <taxon>Eubacteriales</taxon>
        <taxon>Clostridiaceae</taxon>
        <taxon>Clostridium</taxon>
    </lineage>
</organism>
<proteinExistence type="predicted"/>
<dbReference type="Pfam" id="PF02492">
    <property type="entry name" value="cobW"/>
    <property type="match status" value="1"/>
</dbReference>
<dbReference type="Proteomes" id="UP000030014">
    <property type="component" value="Unassembled WGS sequence"/>
</dbReference>
<dbReference type="SUPFAM" id="SSF52540">
    <property type="entry name" value="P-loop containing nucleoside triphosphate hydrolases"/>
    <property type="match status" value="1"/>
</dbReference>
<sequence>MKMKCDIEIVTGFLGSGKTSFINALVESTLVKNEKIIIITCENGNTKLNNFIIDNSQIVFDSCTNEGDLTPEHIKELIDAHSPHRIIIEYNGTQPLENFLKVITHNISRKLWKITTVFFTIEAKTFNIYISNMGNFLVPCIQFSNLILITNTKSINSVMYKDIKDKLNLINPYAHIVTIDDLNTIKKDLDETNLLDNGLLKRFRILMKNLIKNFINNL</sequence>
<dbReference type="Gene3D" id="3.40.50.300">
    <property type="entry name" value="P-loop containing nucleotide triphosphate hydrolases"/>
    <property type="match status" value="1"/>
</dbReference>
<comment type="caution">
    <text evidence="2">The sequence shown here is derived from an EMBL/GenBank/DDBJ whole genome shotgun (WGS) entry which is preliminary data.</text>
</comment>
<protein>
    <submittedName>
        <fullName evidence="2">Cobalamin biosynthesis protein</fullName>
    </submittedName>
</protein>
<dbReference type="InterPro" id="IPR003495">
    <property type="entry name" value="CobW/HypB/UreG_nucleotide-bd"/>
</dbReference>
<accession>A0A0A0IIY3</accession>
<evidence type="ECO:0000313" key="2">
    <source>
        <dbReference type="EMBL" id="KGN00187.1"/>
    </source>
</evidence>
<dbReference type="AlphaFoldDB" id="A0A0A0IIY3"/>
<gene>
    <name evidence="2" type="ORF">Z955_04105</name>
</gene>
<dbReference type="EMBL" id="JDRY01000023">
    <property type="protein sequence ID" value="KGN00187.1"/>
    <property type="molecule type" value="Genomic_DNA"/>
</dbReference>